<evidence type="ECO:0000256" key="1">
    <source>
        <dbReference type="SAM" id="SignalP"/>
    </source>
</evidence>
<accession>A0A174T6H2</accession>
<feature type="chain" id="PRO_5008033742" description="DUF6383 domain-containing protein" evidence="1">
    <location>
        <begin position="23"/>
        <end position="1126"/>
    </location>
</feature>
<dbReference type="Pfam" id="PF19910">
    <property type="entry name" value="DUF6383"/>
    <property type="match status" value="1"/>
</dbReference>
<keyword evidence="1" id="KW-0732">Signal</keyword>
<evidence type="ECO:0000259" key="2">
    <source>
        <dbReference type="Pfam" id="PF19910"/>
    </source>
</evidence>
<protein>
    <recommendedName>
        <fullName evidence="2">DUF6383 domain-containing protein</fullName>
    </recommendedName>
</protein>
<dbReference type="EMBL" id="CZBM01000004">
    <property type="protein sequence ID" value="CUQ04656.1"/>
    <property type="molecule type" value="Genomic_DNA"/>
</dbReference>
<dbReference type="RefSeq" id="WP_057328129.1">
    <property type="nucleotide sequence ID" value="NZ_CZBM01000004.1"/>
</dbReference>
<dbReference type="Proteomes" id="UP000095332">
    <property type="component" value="Unassembled WGS sequence"/>
</dbReference>
<dbReference type="InterPro" id="IPR045963">
    <property type="entry name" value="DUF6383"/>
</dbReference>
<gene>
    <name evidence="3" type="ORF">ERS852560_01271</name>
</gene>
<evidence type="ECO:0000313" key="4">
    <source>
        <dbReference type="Proteomes" id="UP000095332"/>
    </source>
</evidence>
<name>A0A174T6H2_PARDI</name>
<evidence type="ECO:0000313" key="3">
    <source>
        <dbReference type="EMBL" id="CUQ04656.1"/>
    </source>
</evidence>
<reference evidence="3 4" key="1">
    <citation type="submission" date="2015-09" db="EMBL/GenBank/DDBJ databases">
        <authorList>
            <consortium name="Pathogen Informatics"/>
        </authorList>
    </citation>
    <scope>NUCLEOTIDE SEQUENCE [LARGE SCALE GENOMIC DNA]</scope>
    <source>
        <strain evidence="3 4">2789STDY5834948</strain>
    </source>
</reference>
<feature type="domain" description="DUF6383" evidence="2">
    <location>
        <begin position="1053"/>
        <end position="1125"/>
    </location>
</feature>
<dbReference type="AlphaFoldDB" id="A0A174T6H2"/>
<feature type="signal peptide" evidence="1">
    <location>
        <begin position="1"/>
        <end position="22"/>
    </location>
</feature>
<proteinExistence type="predicted"/>
<sequence>MNKKFSTLLASAMLATAFSAGAQKVGDQVLLKASSAYLTVAAETTSAAQFGEVGLTGAISNLDQLNPATWTVSAKKSSLGKTLYSFTNPASGLTLAVDPSLAVTTAPTTVSPLVLGGSATEWIVENNALVSYFKSDSVVYIAQSGSNFYLAKDKATNTTHANALALTVNTADFPTDIELDANALNTLLKSVSSETFFGLTMTPQVSFGEANHLNDTKLQAEAGTQPKHVRLFNGKKVDNKKQYVVVDTAYYAGTESDKFVKFTYDEMNAKGRDKGSYEFKFTYDAKANNILVQAYKVAYKIVKANSSVTDEAFKAELTKYDNAEWPATDVTPTSALDPTKAVLDVCGNDQYIYMPNLAGKRVLTVKYNVSPVTTDQNVKIVLGTQFSGLQPTSLAEGVYMIKVRTSGLDKFGNERTNYEDGDYLIANLNGRYGYIAQAKNQDFDHMPAAQWVVKKNGTSDTAPVQIFNREFADQNTESYNRSFKLNGQLFKADKNVFFADGDTLEFIPVSEASLKNDKLGYKYVTEDDTKVQSYLFNYLHGLSSDKFLYVPFDKDSIIRVDENGEKSIFRLEIVATDTYGYDNSLVRNVYRIKDNYGRGLGYDYNLKKYVFSTNVGGHYFLKENNDKDGNHYYAIIPANLQWNYDEDGENGQYVVIDHDFEIYDNTGVLTGSINAKSVAYASSKVSVDDNTLDLVNGDIYDKFVSGSFEARTSAFAVKIYDSPLYRRFNNEALGESKTDGSQQLAFVENVRQEYLMDEMNLNLQDKTVDYAGIWNAEKAGGKLFFHVDTAWVNRGLGYIKPQYLISVARNDQEGVATEPCTEAGPHIDADGHITDDPYKCVHANRGKLGFVYGKYLVNFSDSVVAVAATDAKVNPYMINSQNNGAYSYTRVGFVPAIKVGDSLVVLTNGFEKMEPAKLDTATIFKNYRDNKLTNFIVDLVGDKHKNVTWSFRYVNPDNAADVEAEGEANAFLIESNVYAHDYVNDVVDGKYTTVYGCEEHRIAPTSRAAWLKMQNGCLVLTDNSATFDNAKTNADGALVFNVEQMAEGDEFVTSNDEIAAEGIAIVAGNGSVTIQGAAGKSVVITNILGKVVAETVLTSDNVTIAVPAGIVAVAVDGEEAVKAIVK</sequence>
<organism evidence="3 4">
    <name type="scientific">Parabacteroides distasonis</name>
    <dbReference type="NCBI Taxonomy" id="823"/>
    <lineage>
        <taxon>Bacteria</taxon>
        <taxon>Pseudomonadati</taxon>
        <taxon>Bacteroidota</taxon>
        <taxon>Bacteroidia</taxon>
        <taxon>Bacteroidales</taxon>
        <taxon>Tannerellaceae</taxon>
        <taxon>Parabacteroides</taxon>
    </lineage>
</organism>